<gene>
    <name evidence="3" type="ORF">MPOL1434_LOCUS7196</name>
</gene>
<feature type="transmembrane region" description="Helical" evidence="2">
    <location>
        <begin position="12"/>
        <end position="34"/>
    </location>
</feature>
<dbReference type="PANTHER" id="PTHR13593:SF140">
    <property type="entry name" value="PLC-LIKE PHOSPHODIESTERASE"/>
    <property type="match status" value="1"/>
</dbReference>
<dbReference type="InterPro" id="IPR017946">
    <property type="entry name" value="PLC-like_Pdiesterase_TIM-brl"/>
</dbReference>
<sequence>MASCNSSRGPFCTWMVAGSFLVVFLAVMIMALVFSPIDQGVAKVIPNFEPNEEQRAWILKRDTPTASPTVPLEIDGDDGDEGDTKLPSSSGQQYKFIQCDEGGECCNGNALNCNLRLNEMSFATVHNANSAKESSSALGYNHLFDLDGALVAGYRAINLDVCRCDGKIRFCHNFCDFGSRDVTQVLLEIMKFLMNNVSEVVVLIFQFSTGNPTAEELYEVMQDVDGFTELMYVRPADPSVEWPLMRDLVKKGQPDPKRIVVFQYNGQDCAVASACAPLGINNYFSYTAETNFDFGSIEDMRNVEESCKITRGPKEGAAFYGVNTFVTPPDEDAAAIVNALSFIRRRLN</sequence>
<dbReference type="GO" id="GO:0008081">
    <property type="term" value="F:phosphoric diester hydrolase activity"/>
    <property type="evidence" value="ECO:0007669"/>
    <property type="project" value="InterPro"/>
</dbReference>
<accession>A0A7S0AS53</accession>
<dbReference type="Gene3D" id="3.20.20.190">
    <property type="entry name" value="Phosphatidylinositol (PI) phosphodiesterase"/>
    <property type="match status" value="1"/>
</dbReference>
<dbReference type="GO" id="GO:0006629">
    <property type="term" value="P:lipid metabolic process"/>
    <property type="evidence" value="ECO:0007669"/>
    <property type="project" value="InterPro"/>
</dbReference>
<dbReference type="PANTHER" id="PTHR13593">
    <property type="match status" value="1"/>
</dbReference>
<dbReference type="InterPro" id="IPR051057">
    <property type="entry name" value="PI-PLC_domain"/>
</dbReference>
<dbReference type="EMBL" id="HBEJ01012294">
    <property type="protein sequence ID" value="CAD8372924.1"/>
    <property type="molecule type" value="Transcribed_RNA"/>
</dbReference>
<keyword evidence="2" id="KW-1133">Transmembrane helix</keyword>
<name>A0A7S0AS53_9STRA</name>
<proteinExistence type="predicted"/>
<organism evidence="3">
    <name type="scientific">Minutocellus polymorphus</name>
    <dbReference type="NCBI Taxonomy" id="265543"/>
    <lineage>
        <taxon>Eukaryota</taxon>
        <taxon>Sar</taxon>
        <taxon>Stramenopiles</taxon>
        <taxon>Ochrophyta</taxon>
        <taxon>Bacillariophyta</taxon>
        <taxon>Mediophyceae</taxon>
        <taxon>Cymatosirophycidae</taxon>
        <taxon>Cymatosirales</taxon>
        <taxon>Cymatosiraceae</taxon>
        <taxon>Minutocellus</taxon>
    </lineage>
</organism>
<evidence type="ECO:0000256" key="2">
    <source>
        <dbReference type="SAM" id="Phobius"/>
    </source>
</evidence>
<evidence type="ECO:0000313" key="3">
    <source>
        <dbReference type="EMBL" id="CAD8372924.1"/>
    </source>
</evidence>
<keyword evidence="2" id="KW-0812">Transmembrane</keyword>
<keyword evidence="2" id="KW-0472">Membrane</keyword>
<dbReference type="SUPFAM" id="SSF51695">
    <property type="entry name" value="PLC-like phosphodiesterases"/>
    <property type="match status" value="1"/>
</dbReference>
<feature type="region of interest" description="Disordered" evidence="1">
    <location>
        <begin position="67"/>
        <end position="89"/>
    </location>
</feature>
<reference evidence="3" key="1">
    <citation type="submission" date="2021-01" db="EMBL/GenBank/DDBJ databases">
        <authorList>
            <person name="Corre E."/>
            <person name="Pelletier E."/>
            <person name="Niang G."/>
            <person name="Scheremetjew M."/>
            <person name="Finn R."/>
            <person name="Kale V."/>
            <person name="Holt S."/>
            <person name="Cochrane G."/>
            <person name="Meng A."/>
            <person name="Brown T."/>
            <person name="Cohen L."/>
        </authorList>
    </citation>
    <scope>NUCLEOTIDE SEQUENCE</scope>
    <source>
        <strain evidence="3">CCMP3303</strain>
    </source>
</reference>
<dbReference type="AlphaFoldDB" id="A0A7S0AS53"/>
<evidence type="ECO:0000256" key="1">
    <source>
        <dbReference type="SAM" id="MobiDB-lite"/>
    </source>
</evidence>
<dbReference type="Pfam" id="PF26146">
    <property type="entry name" value="PI-PLC_X"/>
    <property type="match status" value="1"/>
</dbReference>
<evidence type="ECO:0008006" key="4">
    <source>
        <dbReference type="Google" id="ProtNLM"/>
    </source>
</evidence>
<protein>
    <recommendedName>
        <fullName evidence="4">Phosphatidylinositol-specific phospholipase C X domain-containing protein</fullName>
    </recommendedName>
</protein>